<comment type="subcellular location">
    <subcellularLocation>
        <location evidence="1">Secreted</location>
    </subcellularLocation>
</comment>
<dbReference type="InterPro" id="IPR006170">
    <property type="entry name" value="PBP/GOBP"/>
</dbReference>
<reference evidence="5" key="1">
    <citation type="journal article" date="2013" name="BMC Genomics">
        <title>A deep insight into the sialotranscriptome of the mosquito, Psorophora albipes.</title>
        <authorList>
            <person name="Chagas A.C."/>
            <person name="Calvo E."/>
            <person name="Rios-Velasquez C.M."/>
            <person name="Pessoa F.A."/>
            <person name="Medeiros J.F."/>
            <person name="Ribeiro J.M."/>
        </authorList>
    </citation>
    <scope>NUCLEOTIDE SEQUENCE</scope>
</reference>
<dbReference type="Gene3D" id="1.10.238.20">
    <property type="entry name" value="Pheromone/general odorant binding protein domain"/>
    <property type="match status" value="1"/>
</dbReference>
<accession>T1DDI7</accession>
<dbReference type="CDD" id="cd23992">
    <property type="entry name" value="PBP_GOBP"/>
    <property type="match status" value="1"/>
</dbReference>
<name>T1DDI7_9DIPT</name>
<evidence type="ECO:0000256" key="2">
    <source>
        <dbReference type="ARBA" id="ARBA00008098"/>
    </source>
</evidence>
<comment type="similarity">
    <text evidence="2">Belongs to the PBP/GOBP family.</text>
</comment>
<dbReference type="InterPro" id="IPR036728">
    <property type="entry name" value="PBP_GOBP_sf"/>
</dbReference>
<proteinExistence type="evidence at transcript level"/>
<evidence type="ECO:0000256" key="3">
    <source>
        <dbReference type="ARBA" id="ARBA00022525"/>
    </source>
</evidence>
<evidence type="ECO:0000313" key="5">
    <source>
        <dbReference type="EMBL" id="JAA93455.1"/>
    </source>
</evidence>
<organism evidence="5">
    <name type="scientific">Psorophora albipes</name>
    <dbReference type="NCBI Taxonomy" id="869069"/>
    <lineage>
        <taxon>Eukaryota</taxon>
        <taxon>Metazoa</taxon>
        <taxon>Ecdysozoa</taxon>
        <taxon>Arthropoda</taxon>
        <taxon>Hexapoda</taxon>
        <taxon>Insecta</taxon>
        <taxon>Pterygota</taxon>
        <taxon>Neoptera</taxon>
        <taxon>Endopterygota</taxon>
        <taxon>Diptera</taxon>
        <taxon>Nematocera</taxon>
        <taxon>Culicoidea</taxon>
        <taxon>Culicidae</taxon>
        <taxon>Culicinae</taxon>
        <taxon>Aedini</taxon>
        <taxon>Psorophora</taxon>
    </lineage>
</organism>
<feature type="signal peptide" evidence="4">
    <location>
        <begin position="1"/>
        <end position="16"/>
    </location>
</feature>
<dbReference type="GO" id="GO:0005549">
    <property type="term" value="F:odorant binding"/>
    <property type="evidence" value="ECO:0007669"/>
    <property type="project" value="InterPro"/>
</dbReference>
<evidence type="ECO:0000256" key="1">
    <source>
        <dbReference type="ARBA" id="ARBA00004613"/>
    </source>
</evidence>
<sequence length="150" mass="17195">FAIMTSLLLIFALTAALEYSLVSGTIFQNCVIEVGNIDRKRECTFEKFLFDSNVPRVRDFVKCVLTGLEYYNPNNRNFNHGRLLQEMKEKAGFSEDAELSSVVEECKAKDGSQIEAYEYFMCLLNDEETNSSFKKLLTSKDDNFFTKTVC</sequence>
<dbReference type="SUPFAM" id="SSF47565">
    <property type="entry name" value="Insect pheromone/odorant-binding proteins"/>
    <property type="match status" value="1"/>
</dbReference>
<keyword evidence="4" id="KW-0732">Signal</keyword>
<dbReference type="Pfam" id="PF01395">
    <property type="entry name" value="PBP_GOBP"/>
    <property type="match status" value="1"/>
</dbReference>
<dbReference type="GO" id="GO:0005576">
    <property type="term" value="C:extracellular region"/>
    <property type="evidence" value="ECO:0007669"/>
    <property type="project" value="UniProtKB-SubCell"/>
</dbReference>
<feature type="non-terminal residue" evidence="5">
    <location>
        <position position="1"/>
    </location>
</feature>
<dbReference type="EMBL" id="GALA01001397">
    <property type="protein sequence ID" value="JAA93455.1"/>
    <property type="molecule type" value="mRNA"/>
</dbReference>
<protein>
    <submittedName>
        <fullName evidence="5">Putative short d7 salivary protein</fullName>
    </submittedName>
</protein>
<dbReference type="AlphaFoldDB" id="T1DDI7"/>
<keyword evidence="3" id="KW-0964">Secreted</keyword>
<evidence type="ECO:0000256" key="4">
    <source>
        <dbReference type="SAM" id="SignalP"/>
    </source>
</evidence>
<feature type="chain" id="PRO_5004574300" evidence="4">
    <location>
        <begin position="17"/>
        <end position="150"/>
    </location>
</feature>